<proteinExistence type="predicted"/>
<dbReference type="SUPFAM" id="SSF54427">
    <property type="entry name" value="NTF2-like"/>
    <property type="match status" value="1"/>
</dbReference>
<dbReference type="AlphaFoldDB" id="A0A1Z3HLZ7"/>
<organism evidence="2 3">
    <name type="scientific">Halomicronema hongdechloris C2206</name>
    <dbReference type="NCBI Taxonomy" id="1641165"/>
    <lineage>
        <taxon>Bacteria</taxon>
        <taxon>Bacillati</taxon>
        <taxon>Cyanobacteriota</taxon>
        <taxon>Cyanophyceae</taxon>
        <taxon>Nodosilineales</taxon>
        <taxon>Nodosilineaceae</taxon>
        <taxon>Halomicronema</taxon>
    </lineage>
</organism>
<sequence length="133" mass="14475">MASVTSASATLPGLIPAVAEYIDSFNQGEFDATAALFAPQGTLQPPFEESVVGRDAIATYLCREAQGMHIEPQQVAVEKLDAGHRQVTLKGRVTALVFKVNAAWIFHLTADNQIQRVEVRLLASLQELLSLQR</sequence>
<keyword evidence="2" id="KW-0413">Isomerase</keyword>
<evidence type="ECO:0000313" key="3">
    <source>
        <dbReference type="Proteomes" id="UP000191901"/>
    </source>
</evidence>
<dbReference type="Proteomes" id="UP000191901">
    <property type="component" value="Chromosome"/>
</dbReference>
<gene>
    <name evidence="2" type="ORF">XM38_023010</name>
</gene>
<name>A0A1Z3HLZ7_9CYAN</name>
<reference evidence="2 3" key="1">
    <citation type="journal article" date="2016" name="Biochim. Biophys. Acta">
        <title>Characterization of red-shifted phycobilisomes isolated from the chlorophyll f-containing cyanobacterium Halomicronema hongdechloris.</title>
        <authorList>
            <person name="Li Y."/>
            <person name="Lin Y."/>
            <person name="Garvey C.J."/>
            <person name="Birch D."/>
            <person name="Corkery R.W."/>
            <person name="Loughlin P.C."/>
            <person name="Scheer H."/>
            <person name="Willows R.D."/>
            <person name="Chen M."/>
        </authorList>
    </citation>
    <scope>NUCLEOTIDE SEQUENCE [LARGE SCALE GENOMIC DNA]</scope>
    <source>
        <strain evidence="2 3">C2206</strain>
    </source>
</reference>
<dbReference type="OrthoDB" id="465629at2"/>
<dbReference type="GO" id="GO:0016853">
    <property type="term" value="F:isomerase activity"/>
    <property type="evidence" value="ECO:0007669"/>
    <property type="project" value="UniProtKB-KW"/>
</dbReference>
<dbReference type="Pfam" id="PF12680">
    <property type="entry name" value="SnoaL_2"/>
    <property type="match status" value="1"/>
</dbReference>
<feature type="domain" description="SnoaL-like" evidence="1">
    <location>
        <begin position="18"/>
        <end position="116"/>
    </location>
</feature>
<dbReference type="InterPro" id="IPR037401">
    <property type="entry name" value="SnoaL-like"/>
</dbReference>
<dbReference type="STRING" id="1641165.XM38_21825"/>
<accession>A0A1Z3HLZ7</accession>
<evidence type="ECO:0000313" key="2">
    <source>
        <dbReference type="EMBL" id="ASC71349.1"/>
    </source>
</evidence>
<dbReference type="Gene3D" id="3.10.450.50">
    <property type="match status" value="1"/>
</dbReference>
<dbReference type="EMBL" id="CP021983">
    <property type="protein sequence ID" value="ASC71349.1"/>
    <property type="molecule type" value="Genomic_DNA"/>
</dbReference>
<keyword evidence="3" id="KW-1185">Reference proteome</keyword>
<dbReference type="InterPro" id="IPR032710">
    <property type="entry name" value="NTF2-like_dom_sf"/>
</dbReference>
<protein>
    <submittedName>
        <fullName evidence="2">Ketosteroid isomerase</fullName>
    </submittedName>
</protein>
<dbReference type="RefSeq" id="WP_088429829.1">
    <property type="nucleotide sequence ID" value="NZ_CP021983.2"/>
</dbReference>
<dbReference type="KEGG" id="hhg:XM38_023010"/>
<evidence type="ECO:0000259" key="1">
    <source>
        <dbReference type="Pfam" id="PF12680"/>
    </source>
</evidence>